<dbReference type="RefSeq" id="WP_377831750.1">
    <property type="nucleotide sequence ID" value="NZ_JBHRSK010000004.1"/>
</dbReference>
<dbReference type="NCBIfam" id="NF006088">
    <property type="entry name" value="PRK08238.1"/>
    <property type="match status" value="1"/>
</dbReference>
<proteinExistence type="predicted"/>
<evidence type="ECO:0000313" key="7">
    <source>
        <dbReference type="EMBL" id="MFC2967109.1"/>
    </source>
</evidence>
<keyword evidence="4 6" id="KW-1133">Transmembrane helix</keyword>
<dbReference type="Proteomes" id="UP001595443">
    <property type="component" value="Unassembled WGS sequence"/>
</dbReference>
<dbReference type="InterPro" id="IPR044878">
    <property type="entry name" value="UbiA_sf"/>
</dbReference>
<dbReference type="InterPro" id="IPR036412">
    <property type="entry name" value="HAD-like_sf"/>
</dbReference>
<evidence type="ECO:0000256" key="3">
    <source>
        <dbReference type="ARBA" id="ARBA00022692"/>
    </source>
</evidence>
<evidence type="ECO:0000256" key="6">
    <source>
        <dbReference type="SAM" id="Phobius"/>
    </source>
</evidence>
<feature type="transmembrane region" description="Helical" evidence="6">
    <location>
        <begin position="416"/>
        <end position="436"/>
    </location>
</feature>
<protein>
    <submittedName>
        <fullName evidence="7">UbiA family prenyltransferase</fullName>
    </submittedName>
</protein>
<feature type="transmembrane region" description="Helical" evidence="6">
    <location>
        <begin position="343"/>
        <end position="361"/>
    </location>
</feature>
<evidence type="ECO:0000256" key="2">
    <source>
        <dbReference type="ARBA" id="ARBA00022475"/>
    </source>
</evidence>
<dbReference type="InterPro" id="IPR000537">
    <property type="entry name" value="UbiA_prenyltransferase"/>
</dbReference>
<keyword evidence="5 6" id="KW-0472">Membrane</keyword>
<keyword evidence="3 6" id="KW-0812">Transmembrane</keyword>
<dbReference type="InterPro" id="IPR023214">
    <property type="entry name" value="HAD_sf"/>
</dbReference>
<comment type="caution">
    <text evidence="7">The sequence shown here is derived from an EMBL/GenBank/DDBJ whole genome shotgun (WGS) entry which is preliminary data.</text>
</comment>
<keyword evidence="2" id="KW-1003">Cell membrane</keyword>
<evidence type="ECO:0000256" key="5">
    <source>
        <dbReference type="ARBA" id="ARBA00023136"/>
    </source>
</evidence>
<feature type="transmembrane region" description="Helical" evidence="6">
    <location>
        <begin position="390"/>
        <end position="410"/>
    </location>
</feature>
<keyword evidence="8" id="KW-1185">Reference proteome</keyword>
<reference evidence="8" key="1">
    <citation type="journal article" date="2019" name="Int. J. Syst. Evol. Microbiol.">
        <title>The Global Catalogue of Microorganisms (GCM) 10K type strain sequencing project: providing services to taxonomists for standard genome sequencing and annotation.</title>
        <authorList>
            <consortium name="The Broad Institute Genomics Platform"/>
            <consortium name="The Broad Institute Genome Sequencing Center for Infectious Disease"/>
            <person name="Wu L."/>
            <person name="Ma J."/>
        </authorList>
    </citation>
    <scope>NUCLEOTIDE SEQUENCE [LARGE SCALE GENOMIC DNA]</scope>
    <source>
        <strain evidence="8">KCTC 62192</strain>
    </source>
</reference>
<dbReference type="Gene3D" id="1.10.357.140">
    <property type="entry name" value="UbiA prenyltransferase"/>
    <property type="match status" value="1"/>
</dbReference>
<organism evidence="7 8">
    <name type="scientific">Acidimangrovimonas pyrenivorans</name>
    <dbReference type="NCBI Taxonomy" id="2030798"/>
    <lineage>
        <taxon>Bacteria</taxon>
        <taxon>Pseudomonadati</taxon>
        <taxon>Pseudomonadota</taxon>
        <taxon>Alphaproteobacteria</taxon>
        <taxon>Rhodobacterales</taxon>
        <taxon>Paracoccaceae</taxon>
        <taxon>Acidimangrovimonas</taxon>
    </lineage>
</organism>
<feature type="transmembrane region" description="Helical" evidence="6">
    <location>
        <begin position="222"/>
        <end position="243"/>
    </location>
</feature>
<accession>A0ABV7ACR8</accession>
<dbReference type="PANTHER" id="PTHR11048:SF5">
    <property type="entry name" value="DECAPRENYL-PHOSPHATE PHOSPHORIBOSYLTRANSFERASE"/>
    <property type="match status" value="1"/>
</dbReference>
<feature type="transmembrane region" description="Helical" evidence="6">
    <location>
        <begin position="457"/>
        <end position="478"/>
    </location>
</feature>
<feature type="transmembrane region" description="Helical" evidence="6">
    <location>
        <begin position="279"/>
        <end position="305"/>
    </location>
</feature>
<dbReference type="EMBL" id="JBHRSK010000004">
    <property type="protein sequence ID" value="MFC2967109.1"/>
    <property type="molecule type" value="Genomic_DNA"/>
</dbReference>
<dbReference type="Gene3D" id="3.40.50.1000">
    <property type="entry name" value="HAD superfamily/HAD-like"/>
    <property type="match status" value="1"/>
</dbReference>
<dbReference type="InterPro" id="IPR039653">
    <property type="entry name" value="Prenyltransferase"/>
</dbReference>
<dbReference type="SUPFAM" id="SSF56784">
    <property type="entry name" value="HAD-like"/>
    <property type="match status" value="1"/>
</dbReference>
<dbReference type="Pfam" id="PF01040">
    <property type="entry name" value="UbiA"/>
    <property type="match status" value="1"/>
</dbReference>
<comment type="subcellular location">
    <subcellularLocation>
        <location evidence="1">Membrane</location>
        <topology evidence="1">Multi-pass membrane protein</topology>
    </subcellularLocation>
</comment>
<name>A0ABV7ACR8_9RHOB</name>
<sequence>MADGSVDQAEILAVDLDGTLLRSNALHESVWGLLSHNALKVPAALAAGRHGRAALKRAFARPEALDVATLPYDPEVIAYIRAWRDRGGRTALVTATDETIARRIADHLGIFDEVHGSDGTTNLKGAAKAALLSRAYGAGNYAYLGDAAADLPAWQGAARAITVNAAPGLREQAAAAAPEAEHLTTRGQDWRPYLTAARPHQWLKNILIFVPAITAHRLDPGVLALSLTAFVAFALVASSVYVLNDLLDLAADRAHPRKRTRPFASGAVPLAHGTVMAPLLLAAGLCVALALGGQFLAVMLAYYLLTLLYSLALKRQVILDVCALACLYTLRIAAGAAATGLALSVWLIAFSLFFFFALAVLKRQAELVDSARHGKLDDVGRGYLVKDLPILPVMALGAGYVSVLVMALYVNSPEVAALYRAPAALWGICLVLLYWITRMEMVTHRGGMADDPMLYALRDRVSLVCGAAVLALILAGAML</sequence>
<dbReference type="Pfam" id="PF12710">
    <property type="entry name" value="HAD"/>
    <property type="match status" value="1"/>
</dbReference>
<evidence type="ECO:0000256" key="1">
    <source>
        <dbReference type="ARBA" id="ARBA00004141"/>
    </source>
</evidence>
<dbReference type="PANTHER" id="PTHR11048">
    <property type="entry name" value="PRENYLTRANSFERASES"/>
    <property type="match status" value="1"/>
</dbReference>
<evidence type="ECO:0000313" key="8">
    <source>
        <dbReference type="Proteomes" id="UP001595443"/>
    </source>
</evidence>
<evidence type="ECO:0000256" key="4">
    <source>
        <dbReference type="ARBA" id="ARBA00022989"/>
    </source>
</evidence>
<dbReference type="CDD" id="cd13963">
    <property type="entry name" value="PT_UbiA_2"/>
    <property type="match status" value="1"/>
</dbReference>
<gene>
    <name evidence="7" type="ORF">ACFOES_03310</name>
</gene>